<protein>
    <submittedName>
        <fullName evidence="2">Uncharacterized protein</fullName>
    </submittedName>
</protein>
<dbReference type="AlphaFoldDB" id="A0A8J4BEK3"/>
<feature type="transmembrane region" description="Helical" evidence="1">
    <location>
        <begin position="82"/>
        <end position="103"/>
    </location>
</feature>
<keyword evidence="3" id="KW-1185">Reference proteome</keyword>
<comment type="caution">
    <text evidence="2">The sequence shown here is derived from an EMBL/GenBank/DDBJ whole genome shotgun (WGS) entry which is preliminary data.</text>
</comment>
<gene>
    <name evidence="2" type="ORF">Vafri_12404</name>
</gene>
<keyword evidence="1" id="KW-0472">Membrane</keyword>
<keyword evidence="1" id="KW-1133">Transmembrane helix</keyword>
<organism evidence="2 3">
    <name type="scientific">Volvox africanus</name>
    <dbReference type="NCBI Taxonomy" id="51714"/>
    <lineage>
        <taxon>Eukaryota</taxon>
        <taxon>Viridiplantae</taxon>
        <taxon>Chlorophyta</taxon>
        <taxon>core chlorophytes</taxon>
        <taxon>Chlorophyceae</taxon>
        <taxon>CS clade</taxon>
        <taxon>Chlamydomonadales</taxon>
        <taxon>Volvocaceae</taxon>
        <taxon>Volvox</taxon>
    </lineage>
</organism>
<reference evidence="2" key="1">
    <citation type="journal article" date="2021" name="Proc. Natl. Acad. Sci. U.S.A.">
        <title>Three genomes in the algal genus Volvox reveal the fate of a haploid sex-determining region after a transition to homothallism.</title>
        <authorList>
            <person name="Yamamoto K."/>
            <person name="Hamaji T."/>
            <person name="Kawai-Toyooka H."/>
            <person name="Matsuzaki R."/>
            <person name="Takahashi F."/>
            <person name="Nishimura Y."/>
            <person name="Kawachi M."/>
            <person name="Noguchi H."/>
            <person name="Minakuchi Y."/>
            <person name="Umen J.G."/>
            <person name="Toyoda A."/>
            <person name="Nozaki H."/>
        </authorList>
    </citation>
    <scope>NUCLEOTIDE SEQUENCE</scope>
    <source>
        <strain evidence="2">NIES-3780</strain>
    </source>
</reference>
<evidence type="ECO:0000256" key="1">
    <source>
        <dbReference type="SAM" id="Phobius"/>
    </source>
</evidence>
<proteinExistence type="predicted"/>
<name>A0A8J4BEK3_9CHLO</name>
<sequence length="118" mass="12855">MTAAEALPNIISEDGGAAPRCGRGGILLHFSNTPQGLGGFRGSGEAGRGEGGYSATFAQGWQWLPGRTRRWPRSGLLAHRPFARNLLAVLFAPPSVVWFFIFSSTNTRHFGRRETNLR</sequence>
<keyword evidence="1" id="KW-0812">Transmembrane</keyword>
<dbReference type="Proteomes" id="UP000747399">
    <property type="component" value="Unassembled WGS sequence"/>
</dbReference>
<accession>A0A8J4BEK3</accession>
<evidence type="ECO:0000313" key="3">
    <source>
        <dbReference type="Proteomes" id="UP000747399"/>
    </source>
</evidence>
<dbReference type="EMBL" id="BNCO01000027">
    <property type="protein sequence ID" value="GIL57211.1"/>
    <property type="molecule type" value="Genomic_DNA"/>
</dbReference>
<evidence type="ECO:0000313" key="2">
    <source>
        <dbReference type="EMBL" id="GIL57211.1"/>
    </source>
</evidence>